<dbReference type="SUPFAM" id="SSF51445">
    <property type="entry name" value="(Trans)glycosidases"/>
    <property type="match status" value="1"/>
</dbReference>
<dbReference type="InterPro" id="IPR001764">
    <property type="entry name" value="Glyco_hydro_3_N"/>
</dbReference>
<dbReference type="Gene3D" id="2.60.40.10">
    <property type="entry name" value="Immunoglobulins"/>
    <property type="match status" value="1"/>
</dbReference>
<proteinExistence type="inferred from homology"/>
<dbReference type="InterPro" id="IPR017853">
    <property type="entry name" value="GH"/>
</dbReference>
<dbReference type="GO" id="GO:0005975">
    <property type="term" value="P:carbohydrate metabolic process"/>
    <property type="evidence" value="ECO:0007669"/>
    <property type="project" value="InterPro"/>
</dbReference>
<dbReference type="InterPro" id="IPR036962">
    <property type="entry name" value="Glyco_hydro_3_N_sf"/>
</dbReference>
<dbReference type="Proteomes" id="UP000487268">
    <property type="component" value="Unassembled WGS sequence"/>
</dbReference>
<evidence type="ECO:0000259" key="3">
    <source>
        <dbReference type="SMART" id="SM01217"/>
    </source>
</evidence>
<evidence type="ECO:0000313" key="5">
    <source>
        <dbReference type="Proteomes" id="UP000487268"/>
    </source>
</evidence>
<keyword evidence="4" id="KW-0326">Glycosidase</keyword>
<evidence type="ECO:0000313" key="4">
    <source>
        <dbReference type="EMBL" id="MQY06472.1"/>
    </source>
</evidence>
<dbReference type="RefSeq" id="WP_153535744.1">
    <property type="nucleotide sequence ID" value="NZ_WEGH01000003.1"/>
</dbReference>
<feature type="domain" description="Fibronectin type III-like" evidence="3">
    <location>
        <begin position="630"/>
        <end position="701"/>
    </location>
</feature>
<keyword evidence="2 4" id="KW-0378">Hydrolase</keyword>
<dbReference type="InterPro" id="IPR036881">
    <property type="entry name" value="Glyco_hydro_3_C_sf"/>
</dbReference>
<dbReference type="EMBL" id="WEGH01000003">
    <property type="protein sequence ID" value="MQY06472.1"/>
    <property type="molecule type" value="Genomic_DNA"/>
</dbReference>
<dbReference type="PANTHER" id="PTHR42715:SF10">
    <property type="entry name" value="BETA-GLUCOSIDASE"/>
    <property type="match status" value="1"/>
</dbReference>
<dbReference type="Pfam" id="PF00933">
    <property type="entry name" value="Glyco_hydro_3"/>
    <property type="match status" value="1"/>
</dbReference>
<dbReference type="OrthoDB" id="3187421at2"/>
<dbReference type="EC" id="3.2.1.21" evidence="4"/>
<dbReference type="GO" id="GO:0008422">
    <property type="term" value="F:beta-glucosidase activity"/>
    <property type="evidence" value="ECO:0007669"/>
    <property type="project" value="UniProtKB-EC"/>
</dbReference>
<dbReference type="InterPro" id="IPR050288">
    <property type="entry name" value="Cellulose_deg_GH3"/>
</dbReference>
<evidence type="ECO:0000256" key="1">
    <source>
        <dbReference type="ARBA" id="ARBA00005336"/>
    </source>
</evidence>
<dbReference type="Gene3D" id="3.20.20.300">
    <property type="entry name" value="Glycoside hydrolase, family 3, N-terminal domain"/>
    <property type="match status" value="1"/>
</dbReference>
<accession>A0A7K0C063</accession>
<organism evidence="4 5">
    <name type="scientific">Actinomadura macrotermitis</name>
    <dbReference type="NCBI Taxonomy" id="2585200"/>
    <lineage>
        <taxon>Bacteria</taxon>
        <taxon>Bacillati</taxon>
        <taxon>Actinomycetota</taxon>
        <taxon>Actinomycetes</taxon>
        <taxon>Streptosporangiales</taxon>
        <taxon>Thermomonosporaceae</taxon>
        <taxon>Actinomadura</taxon>
    </lineage>
</organism>
<dbReference type="SMART" id="SM01217">
    <property type="entry name" value="Fn3_like"/>
    <property type="match status" value="1"/>
</dbReference>
<protein>
    <submittedName>
        <fullName evidence="4">Thermostable beta-glucosidase B</fullName>
        <ecNumber evidence="4">3.2.1.21</ecNumber>
    </submittedName>
</protein>
<dbReference type="Gene3D" id="3.40.50.1700">
    <property type="entry name" value="Glycoside hydrolase family 3 C-terminal domain"/>
    <property type="match status" value="1"/>
</dbReference>
<dbReference type="InterPro" id="IPR002772">
    <property type="entry name" value="Glyco_hydro_3_C"/>
</dbReference>
<dbReference type="AlphaFoldDB" id="A0A7K0C063"/>
<evidence type="ECO:0000256" key="2">
    <source>
        <dbReference type="ARBA" id="ARBA00022801"/>
    </source>
</evidence>
<gene>
    <name evidence="4" type="primary">bglB_2</name>
    <name evidence="4" type="ORF">ACRB68_45600</name>
</gene>
<dbReference type="Pfam" id="PF14310">
    <property type="entry name" value="Fn3-like"/>
    <property type="match status" value="1"/>
</dbReference>
<keyword evidence="5" id="KW-1185">Reference proteome</keyword>
<dbReference type="Pfam" id="PF01915">
    <property type="entry name" value="Glyco_hydro_3_C"/>
    <property type="match status" value="1"/>
</dbReference>
<name>A0A7K0C063_9ACTN</name>
<reference evidence="4 5" key="1">
    <citation type="submission" date="2019-10" db="EMBL/GenBank/DDBJ databases">
        <title>Actinomadura rubteroloni sp. nov. and Actinomadura macrotermitis sp. nov., isolated from the gut of fungus growing-termite Macrotermes natalensis.</title>
        <authorList>
            <person name="Benndorf R."/>
            <person name="Martin K."/>
            <person name="Kuefner M."/>
            <person name="De Beer W."/>
            <person name="Kaster A.-K."/>
            <person name="Vollmers J."/>
            <person name="Poulsen M."/>
            <person name="Beemelmanns C."/>
        </authorList>
    </citation>
    <scope>NUCLEOTIDE SEQUENCE [LARGE SCALE GENOMIC DNA]</scope>
    <source>
        <strain evidence="4 5">RB68</strain>
    </source>
</reference>
<dbReference type="PRINTS" id="PR00133">
    <property type="entry name" value="GLHYDRLASE3"/>
</dbReference>
<comment type="caution">
    <text evidence="4">The sequence shown here is derived from an EMBL/GenBank/DDBJ whole genome shotgun (WGS) entry which is preliminary data.</text>
</comment>
<dbReference type="InterPro" id="IPR013783">
    <property type="entry name" value="Ig-like_fold"/>
</dbReference>
<sequence length="711" mass="74176">MIIVAAAAIPVARSFSDAPRPAGLTGSALSSPCAVRVARPWCDIRLSADARAQLVVKALTQDEKLGLMAGDDLLGPLKAADDARFRAGTVHGVARLGIPELFMVDAGSMGVKQGPNTALAAGVSLAATFDTGAARRAAAVVADEAAHRGNDVVLGPAVDIMRTPKGGRTFEAYGEDPLLSSRMGVEWVKTVQKAGLMAEVKHFPANNQEANRYRVNAVIDQRALREVYLAPFEAAVRQGDAATVMCGYNLVNGRPSCSDRTVLGGILRKQWGFKGAVVSDWAMAAKNTDASVTNGLDLEMPVGAHYTPPLLRSVLNSKKITWGDVDQRLHARLRVMFAYGMFDKPKRAADGRPDYAGHGKTAQDLAEQGITLLKNSGGVLPLTTGTKVAVIGKAASQFRTGIGSMYVKPTAVTTPLQGITARAGAGNVTYNDGNDLNAAANAARNAQVVVVVAADARAEDADVSCLTLKCGAAKDTALGDQDALINAVTAANPSTVVVLQTGGPVLTPWAAKTKGIVQAWYAGQHGGAAIARVLYGDTDPGGRLPVTFPAAEKDAPAAGSSALHPGVNNTVTYREGVNVGYRHYDTGKITPAFPFGHGLSYTTFKLTGLKTGRTGVTVTVTNTGTRRGYAVPQLYLGLTAAKGAAQPPRQLKGFTKLALDPGRSTTVTFPLGARARAYWDTATSTWKTAPGCAKAMVGFSSRDLPLTGTVC</sequence>
<dbReference type="PANTHER" id="PTHR42715">
    <property type="entry name" value="BETA-GLUCOSIDASE"/>
    <property type="match status" value="1"/>
</dbReference>
<comment type="similarity">
    <text evidence="1">Belongs to the glycosyl hydrolase 3 family.</text>
</comment>
<dbReference type="SUPFAM" id="SSF52279">
    <property type="entry name" value="Beta-D-glucan exohydrolase, C-terminal domain"/>
    <property type="match status" value="1"/>
</dbReference>
<dbReference type="InterPro" id="IPR026891">
    <property type="entry name" value="Fn3-like"/>
</dbReference>